<evidence type="ECO:0000256" key="7">
    <source>
        <dbReference type="SAM" id="Phobius"/>
    </source>
</evidence>
<feature type="transmembrane region" description="Helical" evidence="7">
    <location>
        <begin position="235"/>
        <end position="254"/>
    </location>
</feature>
<feature type="region of interest" description="Disordered" evidence="6">
    <location>
        <begin position="1"/>
        <end position="20"/>
    </location>
</feature>
<proteinExistence type="predicted"/>
<dbReference type="VEuPathDB" id="FungiDB:Z518_05884"/>
<dbReference type="EMBL" id="KN847478">
    <property type="protein sequence ID" value="KIX05012.1"/>
    <property type="molecule type" value="Genomic_DNA"/>
</dbReference>
<evidence type="ECO:0000256" key="6">
    <source>
        <dbReference type="SAM" id="MobiDB-lite"/>
    </source>
</evidence>
<dbReference type="GO" id="GO:0022857">
    <property type="term" value="F:transmembrane transporter activity"/>
    <property type="evidence" value="ECO:0007669"/>
    <property type="project" value="InterPro"/>
</dbReference>
<evidence type="ECO:0000313" key="9">
    <source>
        <dbReference type="Proteomes" id="UP000053617"/>
    </source>
</evidence>
<evidence type="ECO:0000256" key="1">
    <source>
        <dbReference type="ARBA" id="ARBA00004141"/>
    </source>
</evidence>
<feature type="transmembrane region" description="Helical" evidence="7">
    <location>
        <begin position="446"/>
        <end position="468"/>
    </location>
</feature>
<keyword evidence="5 7" id="KW-0472">Membrane</keyword>
<comment type="subcellular location">
    <subcellularLocation>
        <location evidence="1">Membrane</location>
        <topology evidence="1">Multi-pass membrane protein</topology>
    </subcellularLocation>
</comment>
<name>A0A0D2FSD7_9EURO</name>
<reference evidence="8 9" key="1">
    <citation type="submission" date="2015-01" db="EMBL/GenBank/DDBJ databases">
        <title>The Genome Sequence of Rhinocladiella mackenzie CBS 650.93.</title>
        <authorList>
            <consortium name="The Broad Institute Genomics Platform"/>
            <person name="Cuomo C."/>
            <person name="de Hoog S."/>
            <person name="Gorbushina A."/>
            <person name="Stielow B."/>
            <person name="Teixiera M."/>
            <person name="Abouelleil A."/>
            <person name="Chapman S.B."/>
            <person name="Priest M."/>
            <person name="Young S.K."/>
            <person name="Wortman J."/>
            <person name="Nusbaum C."/>
            <person name="Birren B."/>
        </authorList>
    </citation>
    <scope>NUCLEOTIDE SEQUENCE [LARGE SCALE GENOMIC DNA]</scope>
    <source>
        <strain evidence="8 9">CBS 650.93</strain>
    </source>
</reference>
<protein>
    <recommendedName>
        <fullName evidence="10">Amino acid transporter</fullName>
    </recommendedName>
</protein>
<evidence type="ECO:0000256" key="4">
    <source>
        <dbReference type="ARBA" id="ARBA00022989"/>
    </source>
</evidence>
<evidence type="ECO:0000313" key="8">
    <source>
        <dbReference type="EMBL" id="KIX05012.1"/>
    </source>
</evidence>
<evidence type="ECO:0000256" key="3">
    <source>
        <dbReference type="ARBA" id="ARBA00022692"/>
    </source>
</evidence>
<sequence length="541" mass="58474">MKPDEGKDVAHVGPTTDEPGLSADEIQLRAQGHIGELPRQFGAFATISLAFSLTNSWVGYSAVFATPLFAGGGPTVFFGLLVASIACCFITAGLAELASAFPSSGGQYHFAFMVSAPSNRAAMAFTVGWLSVIAWCLTAASANIFCAQIILNLASFYHPDYVWTQWQVYLIYVLLCVVAVAVVILLPRQIPQAEVVFFLSTVIGFVVFFVAVLAASETKQSASTVFTEWNNQTGWGDGTAFLLGVGTCMYTFLATDGATHVAEEMPNPGKGVPRAMYLTMIIGITTAFAWTLAIMFSSSDLEEVSLSYLPILTVYYQTLGSKGGAAFFAFWLLFIYYGATITCFITAGRLTWAFARDNGLPYSRVFAKTHPTLRVPANATIATAVFCILYGLIYIGSTTAFNSFISLSILGLNITYVIPQTIIVIRGREKVLPKRQFNLGPIFGPFCNIFSTLWMMLYTVLFCFPVFLPATAQNMNYLSVVVVGVGLFILLVWWTGKRKTFTGPNIQIDGLEILSAANTGAVRAGSFTTATGSGEKSFPPV</sequence>
<feature type="transmembrane region" description="Helical" evidence="7">
    <location>
        <begin position="121"/>
        <end position="154"/>
    </location>
</feature>
<evidence type="ECO:0000256" key="5">
    <source>
        <dbReference type="ARBA" id="ARBA00023136"/>
    </source>
</evidence>
<feature type="transmembrane region" description="Helical" evidence="7">
    <location>
        <begin position="166"/>
        <end position="186"/>
    </location>
</feature>
<feature type="transmembrane region" description="Helical" evidence="7">
    <location>
        <begin position="401"/>
        <end position="425"/>
    </location>
</feature>
<feature type="transmembrane region" description="Helical" evidence="7">
    <location>
        <begin position="275"/>
        <end position="296"/>
    </location>
</feature>
<feature type="transmembrane region" description="Helical" evidence="7">
    <location>
        <begin position="474"/>
        <end position="494"/>
    </location>
</feature>
<feature type="transmembrane region" description="Helical" evidence="7">
    <location>
        <begin position="375"/>
        <end position="395"/>
    </location>
</feature>
<dbReference type="AlphaFoldDB" id="A0A0D2FSD7"/>
<evidence type="ECO:0000256" key="2">
    <source>
        <dbReference type="ARBA" id="ARBA00022448"/>
    </source>
</evidence>
<dbReference type="Pfam" id="PF13520">
    <property type="entry name" value="AA_permease_2"/>
    <property type="match status" value="1"/>
</dbReference>
<keyword evidence="4 7" id="KW-1133">Transmembrane helix</keyword>
<dbReference type="RefSeq" id="XP_013272148.1">
    <property type="nucleotide sequence ID" value="XM_013416694.1"/>
</dbReference>
<dbReference type="Gene3D" id="1.20.1740.10">
    <property type="entry name" value="Amino acid/polyamine transporter I"/>
    <property type="match status" value="1"/>
</dbReference>
<dbReference type="HOGENOM" id="CLU_004495_2_4_1"/>
<dbReference type="PIRSF" id="PIRSF006060">
    <property type="entry name" value="AA_transporter"/>
    <property type="match status" value="1"/>
</dbReference>
<organism evidence="8 9">
    <name type="scientific">Rhinocladiella mackenziei CBS 650.93</name>
    <dbReference type="NCBI Taxonomy" id="1442369"/>
    <lineage>
        <taxon>Eukaryota</taxon>
        <taxon>Fungi</taxon>
        <taxon>Dikarya</taxon>
        <taxon>Ascomycota</taxon>
        <taxon>Pezizomycotina</taxon>
        <taxon>Eurotiomycetes</taxon>
        <taxon>Chaetothyriomycetidae</taxon>
        <taxon>Chaetothyriales</taxon>
        <taxon>Herpotrichiellaceae</taxon>
        <taxon>Rhinocladiella</taxon>
    </lineage>
</organism>
<feature type="transmembrane region" description="Helical" evidence="7">
    <location>
        <begin position="195"/>
        <end position="215"/>
    </location>
</feature>
<feature type="transmembrane region" description="Helical" evidence="7">
    <location>
        <begin position="41"/>
        <end position="64"/>
    </location>
</feature>
<dbReference type="OrthoDB" id="2417308at2759"/>
<dbReference type="STRING" id="1442369.A0A0D2FSD7"/>
<keyword evidence="3 7" id="KW-0812">Transmembrane</keyword>
<dbReference type="PANTHER" id="PTHR45649">
    <property type="entry name" value="AMINO-ACID PERMEASE BAT1"/>
    <property type="match status" value="1"/>
</dbReference>
<evidence type="ECO:0008006" key="10">
    <source>
        <dbReference type="Google" id="ProtNLM"/>
    </source>
</evidence>
<feature type="compositionally biased region" description="Basic and acidic residues" evidence="6">
    <location>
        <begin position="1"/>
        <end position="10"/>
    </location>
</feature>
<gene>
    <name evidence="8" type="ORF">Z518_05884</name>
</gene>
<keyword evidence="9" id="KW-1185">Reference proteome</keyword>
<dbReference type="Proteomes" id="UP000053617">
    <property type="component" value="Unassembled WGS sequence"/>
</dbReference>
<keyword evidence="2" id="KW-0813">Transport</keyword>
<dbReference type="GeneID" id="25293955"/>
<feature type="transmembrane region" description="Helical" evidence="7">
    <location>
        <begin position="76"/>
        <end position="101"/>
    </location>
</feature>
<dbReference type="GO" id="GO:0016020">
    <property type="term" value="C:membrane"/>
    <property type="evidence" value="ECO:0007669"/>
    <property type="project" value="UniProtKB-SubCell"/>
</dbReference>
<accession>A0A0D2FSD7</accession>
<feature type="transmembrane region" description="Helical" evidence="7">
    <location>
        <begin position="328"/>
        <end position="354"/>
    </location>
</feature>
<dbReference type="PANTHER" id="PTHR45649:SF11">
    <property type="entry name" value="TRANSPORTER, PUTATIVE (EUROFUNG)-RELATED"/>
    <property type="match status" value="1"/>
</dbReference>
<dbReference type="InterPro" id="IPR002293">
    <property type="entry name" value="AA/rel_permease1"/>
</dbReference>